<comment type="caution">
    <text evidence="1">The sequence shown here is derived from an EMBL/GenBank/DDBJ whole genome shotgun (WGS) entry which is preliminary data.</text>
</comment>
<evidence type="ECO:0000313" key="2">
    <source>
        <dbReference type="Proteomes" id="UP000050525"/>
    </source>
</evidence>
<gene>
    <name evidence="1" type="ORF">Y1Q_0003843</name>
</gene>
<dbReference type="PANTHER" id="PTHR47027:SF20">
    <property type="entry name" value="REVERSE TRANSCRIPTASE-LIKE PROTEIN WITH RNA-DIRECTED DNA POLYMERASE DOMAIN"/>
    <property type="match status" value="1"/>
</dbReference>
<name>A0A151MNJ8_ALLMI</name>
<protein>
    <recommendedName>
        <fullName evidence="3">Reverse transcriptase domain-containing protein</fullName>
    </recommendedName>
</protein>
<dbReference type="EMBL" id="AKHW03005657">
    <property type="protein sequence ID" value="KYO26086.1"/>
    <property type="molecule type" value="Genomic_DNA"/>
</dbReference>
<accession>A0A151MNJ8</accession>
<organism evidence="1 2">
    <name type="scientific">Alligator mississippiensis</name>
    <name type="common">American alligator</name>
    <dbReference type="NCBI Taxonomy" id="8496"/>
    <lineage>
        <taxon>Eukaryota</taxon>
        <taxon>Metazoa</taxon>
        <taxon>Chordata</taxon>
        <taxon>Craniata</taxon>
        <taxon>Vertebrata</taxon>
        <taxon>Euteleostomi</taxon>
        <taxon>Archelosauria</taxon>
        <taxon>Archosauria</taxon>
        <taxon>Crocodylia</taxon>
        <taxon>Alligatoridae</taxon>
        <taxon>Alligatorinae</taxon>
        <taxon>Alligator</taxon>
    </lineage>
</organism>
<dbReference type="PANTHER" id="PTHR47027">
    <property type="entry name" value="REVERSE TRANSCRIPTASE DOMAIN-CONTAINING PROTEIN"/>
    <property type="match status" value="1"/>
</dbReference>
<evidence type="ECO:0000313" key="1">
    <source>
        <dbReference type="EMBL" id="KYO26086.1"/>
    </source>
</evidence>
<proteinExistence type="predicted"/>
<keyword evidence="2" id="KW-1185">Reference proteome</keyword>
<reference evidence="1 2" key="1">
    <citation type="journal article" date="2012" name="Genome Biol.">
        <title>Sequencing three crocodilian genomes to illuminate the evolution of archosaurs and amniotes.</title>
        <authorList>
            <person name="St John J.A."/>
            <person name="Braun E.L."/>
            <person name="Isberg S.R."/>
            <person name="Miles L.G."/>
            <person name="Chong A.Y."/>
            <person name="Gongora J."/>
            <person name="Dalzell P."/>
            <person name="Moran C."/>
            <person name="Bed'hom B."/>
            <person name="Abzhanov A."/>
            <person name="Burgess S.C."/>
            <person name="Cooksey A.M."/>
            <person name="Castoe T.A."/>
            <person name="Crawford N.G."/>
            <person name="Densmore L.D."/>
            <person name="Drew J.C."/>
            <person name="Edwards S.V."/>
            <person name="Faircloth B.C."/>
            <person name="Fujita M.K."/>
            <person name="Greenwold M.J."/>
            <person name="Hoffmann F.G."/>
            <person name="Howard J.M."/>
            <person name="Iguchi T."/>
            <person name="Janes D.E."/>
            <person name="Khan S.Y."/>
            <person name="Kohno S."/>
            <person name="de Koning A.J."/>
            <person name="Lance S.L."/>
            <person name="McCarthy F.M."/>
            <person name="McCormack J.E."/>
            <person name="Merchant M.E."/>
            <person name="Peterson D.G."/>
            <person name="Pollock D.D."/>
            <person name="Pourmand N."/>
            <person name="Raney B.J."/>
            <person name="Roessler K.A."/>
            <person name="Sanford J.R."/>
            <person name="Sawyer R.H."/>
            <person name="Schmidt C.J."/>
            <person name="Triplett E.W."/>
            <person name="Tuberville T.D."/>
            <person name="Venegas-Anaya M."/>
            <person name="Howard J.T."/>
            <person name="Jarvis E.D."/>
            <person name="Guillette L.J.Jr."/>
            <person name="Glenn T.C."/>
            <person name="Green R.E."/>
            <person name="Ray D.A."/>
        </authorList>
    </citation>
    <scope>NUCLEOTIDE SEQUENCE [LARGE SCALE GENOMIC DNA]</scope>
    <source>
        <strain evidence="1">KSC_2009_1</strain>
    </source>
</reference>
<evidence type="ECO:0008006" key="3">
    <source>
        <dbReference type="Google" id="ProtNLM"/>
    </source>
</evidence>
<dbReference type="AlphaFoldDB" id="A0A151MNJ8"/>
<dbReference type="Proteomes" id="UP000050525">
    <property type="component" value="Unassembled WGS sequence"/>
</dbReference>
<sequence length="121" mass="13573">MFNIRQFQSKRPVIQLTIQDLVFADDTACIPNSPDELQIMMSKISDARIKFGMAISIRKTVAMLQGINILPTIYVNNEALDSVDHFHHLSSTLTSSLNLDRELDARIDKASVTFGKLTSCM</sequence>